<evidence type="ECO:0000259" key="1">
    <source>
        <dbReference type="Pfam" id="PF22936"/>
    </source>
</evidence>
<evidence type="ECO:0000313" key="3">
    <source>
        <dbReference type="Proteomes" id="UP000717696"/>
    </source>
</evidence>
<dbReference type="AlphaFoldDB" id="A0A9P9DA38"/>
<dbReference type="EMBL" id="JAGMUU010000038">
    <property type="protein sequence ID" value="KAH7115431.1"/>
    <property type="molecule type" value="Genomic_DNA"/>
</dbReference>
<proteinExistence type="predicted"/>
<name>A0A9P9DA38_9HYPO</name>
<evidence type="ECO:0000313" key="2">
    <source>
        <dbReference type="EMBL" id="KAH7115431.1"/>
    </source>
</evidence>
<gene>
    <name evidence="2" type="ORF">B0J13DRAFT_533333</name>
</gene>
<organism evidence="2 3">
    <name type="scientific">Dactylonectria estremocensis</name>
    <dbReference type="NCBI Taxonomy" id="1079267"/>
    <lineage>
        <taxon>Eukaryota</taxon>
        <taxon>Fungi</taxon>
        <taxon>Dikarya</taxon>
        <taxon>Ascomycota</taxon>
        <taxon>Pezizomycotina</taxon>
        <taxon>Sordariomycetes</taxon>
        <taxon>Hypocreomycetidae</taxon>
        <taxon>Hypocreales</taxon>
        <taxon>Nectriaceae</taxon>
        <taxon>Dactylonectria</taxon>
    </lineage>
</organism>
<feature type="domain" description="Retrovirus-related Pol polyprotein from transposon TNT 1-94-like beta-barrel" evidence="1">
    <location>
        <begin position="155"/>
        <end position="234"/>
    </location>
</feature>
<comment type="caution">
    <text evidence="2">The sequence shown here is derived from an EMBL/GenBank/DDBJ whole genome shotgun (WGS) entry which is preliminary data.</text>
</comment>
<dbReference type="InterPro" id="IPR054722">
    <property type="entry name" value="PolX-like_BBD"/>
</dbReference>
<accession>A0A9P9DA38</accession>
<dbReference type="Pfam" id="PF22936">
    <property type="entry name" value="Pol_BBD"/>
    <property type="match status" value="1"/>
</dbReference>
<protein>
    <recommendedName>
        <fullName evidence="1">Retrovirus-related Pol polyprotein from transposon TNT 1-94-like beta-barrel domain-containing protein</fullName>
    </recommendedName>
</protein>
<dbReference type="Proteomes" id="UP000717696">
    <property type="component" value="Unassembled WGS sequence"/>
</dbReference>
<sequence>MPRTLHLVISGLARGLGRRDHSATHMSEKRISLKGPRLYHTVLKKECNFCDLTHYIKDPKAHWKTCFNVIPSLKRYGGSPNPNATTQAEVTKRIAAEAGLKDVIAEYVKKLKHNDPSSSPTPETNSNQQAGGFVVTTIQAGHITASVYALRMSILLDNYSTQHIFNDITLFVGELTHDNPTSVWAGEGASVSQGVGTVKFTASNGFKCTLYDVYYIPGFQTSVVSLNKMKAKNCHWQSFTQEVRNMTTGALLFKTTKHFGQPCVSYVPVDEEENEYPDLLGSFSSHISPQELT</sequence>
<reference evidence="2" key="1">
    <citation type="journal article" date="2021" name="Nat. Commun.">
        <title>Genetic determinants of endophytism in the Arabidopsis root mycobiome.</title>
        <authorList>
            <person name="Mesny F."/>
            <person name="Miyauchi S."/>
            <person name="Thiergart T."/>
            <person name="Pickel B."/>
            <person name="Atanasova L."/>
            <person name="Karlsson M."/>
            <person name="Huettel B."/>
            <person name="Barry K.W."/>
            <person name="Haridas S."/>
            <person name="Chen C."/>
            <person name="Bauer D."/>
            <person name="Andreopoulos W."/>
            <person name="Pangilinan J."/>
            <person name="LaButti K."/>
            <person name="Riley R."/>
            <person name="Lipzen A."/>
            <person name="Clum A."/>
            <person name="Drula E."/>
            <person name="Henrissat B."/>
            <person name="Kohler A."/>
            <person name="Grigoriev I.V."/>
            <person name="Martin F.M."/>
            <person name="Hacquard S."/>
        </authorList>
    </citation>
    <scope>NUCLEOTIDE SEQUENCE</scope>
    <source>
        <strain evidence="2">MPI-CAGE-AT-0021</strain>
    </source>
</reference>
<keyword evidence="3" id="KW-1185">Reference proteome</keyword>